<keyword evidence="2" id="KW-1185">Reference proteome</keyword>
<name>A0A1H7W7C3_9RHOB</name>
<organism evidence="1 2">
    <name type="scientific">Roseovarius azorensis</name>
    <dbReference type="NCBI Taxonomy" id="1287727"/>
    <lineage>
        <taxon>Bacteria</taxon>
        <taxon>Pseudomonadati</taxon>
        <taxon>Pseudomonadota</taxon>
        <taxon>Alphaproteobacteria</taxon>
        <taxon>Rhodobacterales</taxon>
        <taxon>Roseobacteraceae</taxon>
        <taxon>Roseovarius</taxon>
    </lineage>
</organism>
<dbReference type="STRING" id="1287727.SAMN05443999_11467"/>
<dbReference type="OrthoDB" id="7739838at2"/>
<dbReference type="EMBL" id="FOAG01000014">
    <property type="protein sequence ID" value="SEM16955.1"/>
    <property type="molecule type" value="Genomic_DNA"/>
</dbReference>
<evidence type="ECO:0000313" key="1">
    <source>
        <dbReference type="EMBL" id="SEM16955.1"/>
    </source>
</evidence>
<dbReference type="RefSeq" id="WP_093038992.1">
    <property type="nucleotide sequence ID" value="NZ_FOAG01000014.1"/>
</dbReference>
<sequence length="192" mass="22184">MPDSDTFDWSATSAEEQLAQLKSLDPERRKAAICAYDWAHHPEPVLGWAMAQRGVELVIALRVFFNGGPERFNYIPKRQVPESYLGVTRVLDNICLRINSGFYLVYPGQEPTCTKELRRWLTYQQADRDERRRGRWILDEDILEPMLRDALRAPAVAKGEKSRKPSLLRDLLSPVIGLGVDRDVLKYRDRND</sequence>
<evidence type="ECO:0000313" key="2">
    <source>
        <dbReference type="Proteomes" id="UP000199582"/>
    </source>
</evidence>
<protein>
    <recommendedName>
        <fullName evidence="3">DUF4274 domain-containing protein</fullName>
    </recommendedName>
</protein>
<accession>A0A1H7W7C3</accession>
<gene>
    <name evidence="1" type="ORF">SAMN05443999_11467</name>
</gene>
<evidence type="ECO:0008006" key="3">
    <source>
        <dbReference type="Google" id="ProtNLM"/>
    </source>
</evidence>
<dbReference type="Proteomes" id="UP000199582">
    <property type="component" value="Unassembled WGS sequence"/>
</dbReference>
<reference evidence="1 2" key="1">
    <citation type="submission" date="2016-10" db="EMBL/GenBank/DDBJ databases">
        <authorList>
            <person name="de Groot N.N."/>
        </authorList>
    </citation>
    <scope>NUCLEOTIDE SEQUENCE [LARGE SCALE GENOMIC DNA]</scope>
    <source>
        <strain evidence="1 2">DSM 100674</strain>
    </source>
</reference>
<proteinExistence type="predicted"/>
<dbReference type="AlphaFoldDB" id="A0A1H7W7C3"/>